<evidence type="ECO:0000256" key="5">
    <source>
        <dbReference type="SAM" id="MobiDB-lite"/>
    </source>
</evidence>
<dbReference type="InterPro" id="IPR014722">
    <property type="entry name" value="Rib_uL2_dom2"/>
</dbReference>
<dbReference type="Gene3D" id="2.30.30.30">
    <property type="match status" value="1"/>
</dbReference>
<feature type="compositionally biased region" description="Basic and acidic residues" evidence="5">
    <location>
        <begin position="301"/>
        <end position="332"/>
    </location>
</feature>
<evidence type="ECO:0000313" key="8">
    <source>
        <dbReference type="Proteomes" id="UP000825935"/>
    </source>
</evidence>
<protein>
    <recommendedName>
        <fullName evidence="6">G-patch domain-containing protein</fullName>
    </recommendedName>
</protein>
<dbReference type="GO" id="GO:0005681">
    <property type="term" value="C:spliceosomal complex"/>
    <property type="evidence" value="ECO:0007669"/>
    <property type="project" value="TreeGrafter"/>
</dbReference>
<proteinExistence type="inferred from homology"/>
<evidence type="ECO:0000313" key="7">
    <source>
        <dbReference type="EMBL" id="KAH7426007.1"/>
    </source>
</evidence>
<dbReference type="PROSITE" id="PS50174">
    <property type="entry name" value="G_PATCH"/>
    <property type="match status" value="1"/>
</dbReference>
<dbReference type="OMA" id="GPKKFTP"/>
<dbReference type="GO" id="GO:0000398">
    <property type="term" value="P:mRNA splicing, via spliceosome"/>
    <property type="evidence" value="ECO:0007669"/>
    <property type="project" value="InterPro"/>
</dbReference>
<dbReference type="AlphaFoldDB" id="A0A8T2TRK1"/>
<feature type="region of interest" description="Disordered" evidence="5">
    <location>
        <begin position="1"/>
        <end position="54"/>
    </location>
</feature>
<keyword evidence="3" id="KW-0677">Repeat</keyword>
<evidence type="ECO:0000259" key="6">
    <source>
        <dbReference type="PROSITE" id="PS50174"/>
    </source>
</evidence>
<dbReference type="InterPro" id="IPR000467">
    <property type="entry name" value="G_patch_dom"/>
</dbReference>
<feature type="domain" description="G-patch" evidence="6">
    <location>
        <begin position="174"/>
        <end position="220"/>
    </location>
</feature>
<dbReference type="SMART" id="SM00739">
    <property type="entry name" value="KOW"/>
    <property type="match status" value="2"/>
</dbReference>
<keyword evidence="4" id="KW-0539">Nucleus</keyword>
<dbReference type="PANTHER" id="PTHR15818:SF2">
    <property type="entry name" value="G-PATCH DOMAIN AND KOW MOTIFS-CONTAINING PROTEIN"/>
    <property type="match status" value="1"/>
</dbReference>
<dbReference type="InterPro" id="IPR005824">
    <property type="entry name" value="KOW"/>
</dbReference>
<dbReference type="GO" id="GO:0003676">
    <property type="term" value="F:nucleic acid binding"/>
    <property type="evidence" value="ECO:0007669"/>
    <property type="project" value="InterPro"/>
</dbReference>
<dbReference type="OrthoDB" id="5577072at2759"/>
<dbReference type="InterPro" id="IPR045166">
    <property type="entry name" value="Spp2-like"/>
</dbReference>
<comment type="caution">
    <text evidence="7">The sequence shown here is derived from an EMBL/GenBank/DDBJ whole genome shotgun (WGS) entry which is preliminary data.</text>
</comment>
<dbReference type="InterPro" id="IPR026822">
    <property type="entry name" value="Spp2/MOS2_G-patch"/>
</dbReference>
<accession>A0A8T2TRK1</accession>
<feature type="compositionally biased region" description="Basic and acidic residues" evidence="5">
    <location>
        <begin position="443"/>
        <end position="480"/>
    </location>
</feature>
<dbReference type="PANTHER" id="PTHR15818">
    <property type="entry name" value="G PATCH AND KOW-CONTAINING"/>
    <property type="match status" value="1"/>
</dbReference>
<evidence type="ECO:0000256" key="3">
    <source>
        <dbReference type="ARBA" id="ARBA00022737"/>
    </source>
</evidence>
<sequence length="674" mass="76347">MANDEDQRMGDSTVDAEAPPPPENKAPMKFSFTVSKLSSSSRPPVFPKPDRKKEAAECDVVEYVSVFDGQGRSRPQPAKVIPMPEKTWRPEKRMKNIMVASEGIPLTEEMFEVEALSDAPQPSVQYGLQLRTKPVVSAENPSHDTVDRDLQRFRDDIAVLPDEMSVDSYENIPVEEFGEALLRGMGWEKDKPIGRNATKVAEPVVPVRRVGREGLGAIPAPPREKVKKFIKPGESRTKITIGRIMCVITGDHAGSRGQIAEVSGKYYTIALLESQKRVRVKEEDLAEVGSAEEEKAIRKLSDLHIKGGSPSDDRSHSSKAHDREYHTKEVVRQDGQLAADTREAYDNRSGERHKSSHGESEKFRTEKVDTANDDRYKSKEASIERRTKSSQRESGKSSRDKLYTDSDGRYRKREDSSEKSNDRGRSILDDRDTRRHHSKHRYRSDSNTEGKEDYEEASRRQTHSGHEEKIHNHGRGEESIGMHGQNACEEKTSRYEEIKSRHTLDNEHELSSRIESKGHSFTAYKEKVSDQNNIVSQDSHAEDAGNRGNRAKQSWLARDIRVKIIDRKAYGDKYYLQKGCVVDVVSPSLCDIRIDNGGKILERVKQEYLETALPKNGGRVLVVGGKYRGRLGRLQERDSERAIGHVQMEEDYEILSFDLDDLAEYVGLVDEMEQ</sequence>
<organism evidence="7 8">
    <name type="scientific">Ceratopteris richardii</name>
    <name type="common">Triangle waterfern</name>
    <dbReference type="NCBI Taxonomy" id="49495"/>
    <lineage>
        <taxon>Eukaryota</taxon>
        <taxon>Viridiplantae</taxon>
        <taxon>Streptophyta</taxon>
        <taxon>Embryophyta</taxon>
        <taxon>Tracheophyta</taxon>
        <taxon>Polypodiopsida</taxon>
        <taxon>Polypodiidae</taxon>
        <taxon>Polypodiales</taxon>
        <taxon>Pteridineae</taxon>
        <taxon>Pteridaceae</taxon>
        <taxon>Parkerioideae</taxon>
        <taxon>Ceratopteris</taxon>
    </lineage>
</organism>
<comment type="similarity">
    <text evidence="2">Belongs to the MOS2 family.</text>
</comment>
<feature type="compositionally biased region" description="Basic and acidic residues" evidence="5">
    <location>
        <begin position="340"/>
        <end position="433"/>
    </location>
</feature>
<feature type="region of interest" description="Disordered" evidence="5">
    <location>
        <begin position="301"/>
        <end position="491"/>
    </location>
</feature>
<dbReference type="Proteomes" id="UP000825935">
    <property type="component" value="Chromosome 11"/>
</dbReference>
<evidence type="ECO:0000256" key="1">
    <source>
        <dbReference type="ARBA" id="ARBA00004123"/>
    </source>
</evidence>
<evidence type="ECO:0000256" key="2">
    <source>
        <dbReference type="ARBA" id="ARBA00010966"/>
    </source>
</evidence>
<dbReference type="EMBL" id="CM035416">
    <property type="protein sequence ID" value="KAH7426007.1"/>
    <property type="molecule type" value="Genomic_DNA"/>
</dbReference>
<comment type="subcellular location">
    <subcellularLocation>
        <location evidence="1">Nucleus</location>
    </subcellularLocation>
</comment>
<dbReference type="Pfam" id="PF25088">
    <property type="entry name" value="GPKOW_C"/>
    <property type="match status" value="1"/>
</dbReference>
<dbReference type="InterPro" id="IPR041994">
    <property type="entry name" value="GPKOW_KOW2"/>
</dbReference>
<dbReference type="Pfam" id="PF12656">
    <property type="entry name" value="G-patch_2"/>
    <property type="match status" value="1"/>
</dbReference>
<reference evidence="7" key="1">
    <citation type="submission" date="2021-08" db="EMBL/GenBank/DDBJ databases">
        <title>WGS assembly of Ceratopteris richardii.</title>
        <authorList>
            <person name="Marchant D.B."/>
            <person name="Chen G."/>
            <person name="Jenkins J."/>
            <person name="Shu S."/>
            <person name="Leebens-Mack J."/>
            <person name="Grimwood J."/>
            <person name="Schmutz J."/>
            <person name="Soltis P."/>
            <person name="Soltis D."/>
            <person name="Chen Z.-H."/>
        </authorList>
    </citation>
    <scope>NUCLEOTIDE SEQUENCE</scope>
    <source>
        <strain evidence="7">Whitten #5841</strain>
        <tissue evidence="7">Leaf</tissue>
    </source>
</reference>
<feature type="compositionally biased region" description="Low complexity" evidence="5">
    <location>
        <begin position="29"/>
        <end position="41"/>
    </location>
</feature>
<evidence type="ECO:0000256" key="4">
    <source>
        <dbReference type="ARBA" id="ARBA00023242"/>
    </source>
</evidence>
<dbReference type="Gene3D" id="2.30.30.140">
    <property type="match status" value="1"/>
</dbReference>
<dbReference type="CDD" id="cd13153">
    <property type="entry name" value="KOW_GPKOW_B"/>
    <property type="match status" value="1"/>
</dbReference>
<dbReference type="SMART" id="SM00443">
    <property type="entry name" value="G_patch"/>
    <property type="match status" value="1"/>
</dbReference>
<keyword evidence="8" id="KW-1185">Reference proteome</keyword>
<name>A0A8T2TRK1_CERRI</name>
<gene>
    <name evidence="7" type="ORF">KP509_11G081100</name>
</gene>